<dbReference type="AlphaFoldDB" id="A0A0A9A6J6"/>
<evidence type="ECO:0000313" key="1">
    <source>
        <dbReference type="EMBL" id="JAD45558.1"/>
    </source>
</evidence>
<sequence>MRLRPTPLPLATSFIRRGTKCNCKLVALSFCRW</sequence>
<protein>
    <submittedName>
        <fullName evidence="1">Uncharacterized protein</fullName>
    </submittedName>
</protein>
<organism evidence="1">
    <name type="scientific">Arundo donax</name>
    <name type="common">Giant reed</name>
    <name type="synonym">Donax arundinaceus</name>
    <dbReference type="NCBI Taxonomy" id="35708"/>
    <lineage>
        <taxon>Eukaryota</taxon>
        <taxon>Viridiplantae</taxon>
        <taxon>Streptophyta</taxon>
        <taxon>Embryophyta</taxon>
        <taxon>Tracheophyta</taxon>
        <taxon>Spermatophyta</taxon>
        <taxon>Magnoliopsida</taxon>
        <taxon>Liliopsida</taxon>
        <taxon>Poales</taxon>
        <taxon>Poaceae</taxon>
        <taxon>PACMAD clade</taxon>
        <taxon>Arundinoideae</taxon>
        <taxon>Arundineae</taxon>
        <taxon>Arundo</taxon>
    </lineage>
</organism>
<reference evidence="1" key="1">
    <citation type="submission" date="2014-09" db="EMBL/GenBank/DDBJ databases">
        <authorList>
            <person name="Magalhaes I.L.F."/>
            <person name="Oliveira U."/>
            <person name="Santos F.R."/>
            <person name="Vidigal T.H.D.A."/>
            <person name="Brescovit A.D."/>
            <person name="Santos A.J."/>
        </authorList>
    </citation>
    <scope>NUCLEOTIDE SEQUENCE</scope>
    <source>
        <tissue evidence="1">Shoot tissue taken approximately 20 cm above the soil surface</tissue>
    </source>
</reference>
<dbReference type="EMBL" id="GBRH01252337">
    <property type="protein sequence ID" value="JAD45558.1"/>
    <property type="molecule type" value="Transcribed_RNA"/>
</dbReference>
<reference evidence="1" key="2">
    <citation type="journal article" date="2015" name="Data Brief">
        <title>Shoot transcriptome of the giant reed, Arundo donax.</title>
        <authorList>
            <person name="Barrero R.A."/>
            <person name="Guerrero F.D."/>
            <person name="Moolhuijzen P."/>
            <person name="Goolsby J.A."/>
            <person name="Tidwell J."/>
            <person name="Bellgard S.E."/>
            <person name="Bellgard M.I."/>
        </authorList>
    </citation>
    <scope>NUCLEOTIDE SEQUENCE</scope>
    <source>
        <tissue evidence="1">Shoot tissue taken approximately 20 cm above the soil surface</tissue>
    </source>
</reference>
<proteinExistence type="predicted"/>
<accession>A0A0A9A6J6</accession>
<name>A0A0A9A6J6_ARUDO</name>